<dbReference type="RefSeq" id="XP_035342778.1">
    <property type="nucleotide sequence ID" value="XM_035486885.1"/>
</dbReference>
<keyword evidence="10" id="KW-1133">Transmembrane helix</keyword>
<feature type="transmembrane region" description="Helical" evidence="10">
    <location>
        <begin position="14"/>
        <end position="31"/>
    </location>
</feature>
<dbReference type="PANTHER" id="PTHR24305:SF107">
    <property type="entry name" value="P450, PUTATIVE (EUROFUNG)-RELATED"/>
    <property type="match status" value="1"/>
</dbReference>
<organism evidence="11 12">
    <name type="scientific">Talaromyces rugulosus</name>
    <name type="common">Penicillium rugulosum</name>
    <dbReference type="NCBI Taxonomy" id="121627"/>
    <lineage>
        <taxon>Eukaryota</taxon>
        <taxon>Fungi</taxon>
        <taxon>Dikarya</taxon>
        <taxon>Ascomycota</taxon>
        <taxon>Pezizomycotina</taxon>
        <taxon>Eurotiomycetes</taxon>
        <taxon>Eurotiomycetidae</taxon>
        <taxon>Eurotiales</taxon>
        <taxon>Trichocomaceae</taxon>
        <taxon>Talaromyces</taxon>
        <taxon>Talaromyces sect. Islandici</taxon>
    </lineage>
</organism>
<feature type="transmembrane region" description="Helical" evidence="10">
    <location>
        <begin position="51"/>
        <end position="71"/>
    </location>
</feature>
<dbReference type="Proteomes" id="UP000509510">
    <property type="component" value="Chromosome II"/>
</dbReference>
<dbReference type="GO" id="GO:0004497">
    <property type="term" value="F:monooxygenase activity"/>
    <property type="evidence" value="ECO:0007669"/>
    <property type="project" value="UniProtKB-KW"/>
</dbReference>
<dbReference type="KEGG" id="trg:TRUGW13939_03705"/>
<evidence type="ECO:0000256" key="7">
    <source>
        <dbReference type="ARBA" id="ARBA00023004"/>
    </source>
</evidence>
<evidence type="ECO:0000313" key="11">
    <source>
        <dbReference type="EMBL" id="QKX56600.1"/>
    </source>
</evidence>
<feature type="binding site" description="axial binding residue" evidence="9">
    <location>
        <position position="479"/>
    </location>
    <ligand>
        <name>heme</name>
        <dbReference type="ChEBI" id="CHEBI:30413"/>
    </ligand>
    <ligandPart>
        <name>Fe</name>
        <dbReference type="ChEBI" id="CHEBI:18248"/>
    </ligandPart>
</feature>
<evidence type="ECO:0000256" key="4">
    <source>
        <dbReference type="ARBA" id="ARBA00022617"/>
    </source>
</evidence>
<evidence type="ECO:0000256" key="2">
    <source>
        <dbReference type="ARBA" id="ARBA00005179"/>
    </source>
</evidence>
<protein>
    <recommendedName>
        <fullName evidence="13">Cytochrome P450</fullName>
    </recommendedName>
</protein>
<dbReference type="GO" id="GO:0016705">
    <property type="term" value="F:oxidoreductase activity, acting on paired donors, with incorporation or reduction of molecular oxygen"/>
    <property type="evidence" value="ECO:0007669"/>
    <property type="project" value="InterPro"/>
</dbReference>
<evidence type="ECO:0000256" key="3">
    <source>
        <dbReference type="ARBA" id="ARBA00010617"/>
    </source>
</evidence>
<dbReference type="PRINTS" id="PR00385">
    <property type="entry name" value="P450"/>
</dbReference>
<keyword evidence="10" id="KW-0472">Membrane</keyword>
<keyword evidence="5 9" id="KW-0479">Metal-binding</keyword>
<evidence type="ECO:0000256" key="5">
    <source>
        <dbReference type="ARBA" id="ARBA00022723"/>
    </source>
</evidence>
<accession>A0A7H8QRK4</accession>
<dbReference type="InterPro" id="IPR001128">
    <property type="entry name" value="Cyt_P450"/>
</dbReference>
<evidence type="ECO:0000256" key="8">
    <source>
        <dbReference type="ARBA" id="ARBA00023033"/>
    </source>
</evidence>
<dbReference type="CDD" id="cd11051">
    <property type="entry name" value="CYP59-like"/>
    <property type="match status" value="1"/>
</dbReference>
<keyword evidence="7 9" id="KW-0408">Iron</keyword>
<comment type="cofactor">
    <cofactor evidence="1 9">
        <name>heme</name>
        <dbReference type="ChEBI" id="CHEBI:30413"/>
    </cofactor>
</comment>
<dbReference type="InterPro" id="IPR036396">
    <property type="entry name" value="Cyt_P450_sf"/>
</dbReference>
<reference evidence="12" key="1">
    <citation type="submission" date="2020-06" db="EMBL/GenBank/DDBJ databases">
        <title>A chromosome-scale genome assembly of Talaromyces rugulosus W13939.</title>
        <authorList>
            <person name="Wang B."/>
            <person name="Guo L."/>
            <person name="Ye K."/>
            <person name="Wang L."/>
        </authorList>
    </citation>
    <scope>NUCLEOTIDE SEQUENCE [LARGE SCALE GENOMIC DNA]</scope>
    <source>
        <strain evidence="12">W13939</strain>
    </source>
</reference>
<comment type="similarity">
    <text evidence="3">Belongs to the cytochrome P450 family.</text>
</comment>
<dbReference type="Gene3D" id="1.10.630.10">
    <property type="entry name" value="Cytochrome P450"/>
    <property type="match status" value="1"/>
</dbReference>
<dbReference type="AlphaFoldDB" id="A0A7H8QRK4"/>
<keyword evidence="6" id="KW-0560">Oxidoreductase</keyword>
<dbReference type="InterPro" id="IPR050121">
    <property type="entry name" value="Cytochrome_P450_monoxygenase"/>
</dbReference>
<evidence type="ECO:0000256" key="10">
    <source>
        <dbReference type="SAM" id="Phobius"/>
    </source>
</evidence>
<dbReference type="SUPFAM" id="SSF48264">
    <property type="entry name" value="Cytochrome P450"/>
    <property type="match status" value="1"/>
</dbReference>
<keyword evidence="8" id="KW-0503">Monooxygenase</keyword>
<evidence type="ECO:0000313" key="12">
    <source>
        <dbReference type="Proteomes" id="UP000509510"/>
    </source>
</evidence>
<keyword evidence="12" id="KW-1185">Reference proteome</keyword>
<gene>
    <name evidence="11" type="ORF">TRUGW13939_03705</name>
</gene>
<dbReference type="PANTHER" id="PTHR24305">
    <property type="entry name" value="CYTOCHROME P450"/>
    <property type="match status" value="1"/>
</dbReference>
<evidence type="ECO:0000256" key="9">
    <source>
        <dbReference type="PIRSR" id="PIRSR602401-1"/>
    </source>
</evidence>
<evidence type="ECO:0000256" key="1">
    <source>
        <dbReference type="ARBA" id="ARBA00001971"/>
    </source>
</evidence>
<dbReference type="OrthoDB" id="10029320at2759"/>
<keyword evidence="4 9" id="KW-0349">Heme</keyword>
<name>A0A7H8QRK4_TALRU</name>
<sequence length="544" mass="62202">MLVSTDAADLTRTALKGVFIIIVISIVRFCIRLYQVRKLIRDIPKKYGIPILPHSLLFGHLPIVIKLMSLYPSDIYGHYLPMLLRKEYPDICDSRGLVYIDTWPIGNPLLAVFHPGIMSQFTQEQSQPKHEFLRQQFQPFTQGQDLLVAEGEQWRKWRRIFNPGFSAQNIVSCVPAILEEINVFRDWLKDAARTGETVTLEQQAEKLTVDVISRIVLGSRLHSQTKMNSFYSAMRNQASWLGYDNQPLAFLTTMLNPVRPIALWKNNLTMKSFLLPHIEKILRQEGKENDYKTILSIAIQSSTNQDEPALRNNNFINAIVAHLKIFMFAGHETTAGILCYLYHILCSNPTILDTMRREHDSVFGLDLAMTPAKIKLNPILLNQLPYTSAVIKETLRLFTPAGTVRAGSPNFFLRHPETGERYPTNGMMIFGCSAAVHRHEAYWPDPEKCIPERWLVPEGDPHHPQKNAYRPFESGPRNCIGQEISQLELRAIMAMTVREFDIESQFPADGPRLFGEVAYQTYKVGKIVAQPRNDMPVRVMLRTS</sequence>
<dbReference type="GO" id="GO:0020037">
    <property type="term" value="F:heme binding"/>
    <property type="evidence" value="ECO:0007669"/>
    <property type="project" value="InterPro"/>
</dbReference>
<dbReference type="Pfam" id="PF00067">
    <property type="entry name" value="p450"/>
    <property type="match status" value="1"/>
</dbReference>
<proteinExistence type="inferred from homology"/>
<dbReference type="PRINTS" id="PR00463">
    <property type="entry name" value="EP450I"/>
</dbReference>
<keyword evidence="10" id="KW-0812">Transmembrane</keyword>
<comment type="pathway">
    <text evidence="2">Secondary metabolite biosynthesis.</text>
</comment>
<dbReference type="InterPro" id="IPR002401">
    <property type="entry name" value="Cyt_P450_E_grp-I"/>
</dbReference>
<dbReference type="GO" id="GO:0005506">
    <property type="term" value="F:iron ion binding"/>
    <property type="evidence" value="ECO:0007669"/>
    <property type="project" value="InterPro"/>
</dbReference>
<dbReference type="EMBL" id="CP055899">
    <property type="protein sequence ID" value="QKX56600.1"/>
    <property type="molecule type" value="Genomic_DNA"/>
</dbReference>
<evidence type="ECO:0008006" key="13">
    <source>
        <dbReference type="Google" id="ProtNLM"/>
    </source>
</evidence>
<evidence type="ECO:0000256" key="6">
    <source>
        <dbReference type="ARBA" id="ARBA00023002"/>
    </source>
</evidence>
<dbReference type="GeneID" id="55991208"/>